<feature type="compositionally biased region" description="Polar residues" evidence="1">
    <location>
        <begin position="99"/>
        <end position="117"/>
    </location>
</feature>
<feature type="compositionally biased region" description="Polar residues" evidence="1">
    <location>
        <begin position="124"/>
        <end position="138"/>
    </location>
</feature>
<gene>
    <name evidence="4" type="ORF">BC351_24670</name>
</gene>
<sequence>MKMFKSKKMVVGLTSLIVASSFSLGAFADTALKQITAYQNSNLQVKVNGKAIDLSSEDGTMYPLVYDGHSYVSAKALAEAMGGKVSYDESSKTVNVTTNGYTQTSAEPTKDNSSNTVPPIKQDPPTTSTSKGSASPVKTYNSDVAASQIFEDNKAAASAVIQIYARALKTGDTSEINQWLKSNLVESEFGSTSYELTSKSIEKTLKATRAVEDLNVLGDLANSAIAAAKDQTFNKDSRSEGLTKSREADYFVDAVTTGYKMKFGVYLIYSLNNETNKFYFSQAVFY</sequence>
<dbReference type="InterPro" id="IPR036582">
    <property type="entry name" value="Mao_N_sf"/>
</dbReference>
<accession>A0A1V4HLP2</accession>
<evidence type="ECO:0000256" key="1">
    <source>
        <dbReference type="SAM" id="MobiDB-lite"/>
    </source>
</evidence>
<dbReference type="EMBL" id="MBTG01000011">
    <property type="protein sequence ID" value="OPH58137.1"/>
    <property type="molecule type" value="Genomic_DNA"/>
</dbReference>
<dbReference type="OrthoDB" id="337615at2"/>
<comment type="caution">
    <text evidence="4">The sequence shown here is derived from an EMBL/GenBank/DDBJ whole genome shotgun (WGS) entry which is preliminary data.</text>
</comment>
<evidence type="ECO:0000259" key="3">
    <source>
        <dbReference type="Pfam" id="PF07833"/>
    </source>
</evidence>
<evidence type="ECO:0000256" key="2">
    <source>
        <dbReference type="SAM" id="SignalP"/>
    </source>
</evidence>
<dbReference type="SUPFAM" id="SSF55383">
    <property type="entry name" value="Copper amine oxidase, domain N"/>
    <property type="match status" value="1"/>
</dbReference>
<feature type="region of interest" description="Disordered" evidence="1">
    <location>
        <begin position="99"/>
        <end position="138"/>
    </location>
</feature>
<feature type="domain" description="Copper amine oxidase-like N-terminal" evidence="3">
    <location>
        <begin position="60"/>
        <end position="102"/>
    </location>
</feature>
<keyword evidence="2" id="KW-0732">Signal</keyword>
<dbReference type="Pfam" id="PF07833">
    <property type="entry name" value="Cu_amine_oxidN1"/>
    <property type="match status" value="1"/>
</dbReference>
<dbReference type="InterPro" id="IPR012854">
    <property type="entry name" value="Cu_amine_oxidase-like_N"/>
</dbReference>
<protein>
    <recommendedName>
        <fullName evidence="3">Copper amine oxidase-like N-terminal domain-containing protein</fullName>
    </recommendedName>
</protein>
<reference evidence="5" key="1">
    <citation type="submission" date="2016-07" db="EMBL/GenBank/DDBJ databases">
        <authorList>
            <person name="Florea S."/>
            <person name="Webb J.S."/>
            <person name="Jaromczyk J."/>
            <person name="Schardl C.L."/>
        </authorList>
    </citation>
    <scope>NUCLEOTIDE SEQUENCE [LARGE SCALE GENOMIC DNA]</scope>
    <source>
        <strain evidence="5">CY1</strain>
    </source>
</reference>
<feature type="chain" id="PRO_5012302348" description="Copper amine oxidase-like N-terminal domain-containing protein" evidence="2">
    <location>
        <begin position="29"/>
        <end position="286"/>
    </location>
</feature>
<proteinExistence type="predicted"/>
<evidence type="ECO:0000313" key="5">
    <source>
        <dbReference type="Proteomes" id="UP000190626"/>
    </source>
</evidence>
<dbReference type="AlphaFoldDB" id="A0A1V4HLP2"/>
<dbReference type="Proteomes" id="UP000190626">
    <property type="component" value="Unassembled WGS sequence"/>
</dbReference>
<keyword evidence="5" id="KW-1185">Reference proteome</keyword>
<organism evidence="4 5">
    <name type="scientific">Paenibacillus ferrarius</name>
    <dbReference type="NCBI Taxonomy" id="1469647"/>
    <lineage>
        <taxon>Bacteria</taxon>
        <taxon>Bacillati</taxon>
        <taxon>Bacillota</taxon>
        <taxon>Bacilli</taxon>
        <taxon>Bacillales</taxon>
        <taxon>Paenibacillaceae</taxon>
        <taxon>Paenibacillus</taxon>
    </lineage>
</organism>
<feature type="signal peptide" evidence="2">
    <location>
        <begin position="1"/>
        <end position="28"/>
    </location>
</feature>
<name>A0A1V4HLP2_9BACL</name>
<dbReference type="STRING" id="1469647.BC351_24670"/>
<evidence type="ECO:0000313" key="4">
    <source>
        <dbReference type="EMBL" id="OPH58137.1"/>
    </source>
</evidence>